<comment type="similarity">
    <text evidence="2">Belongs to the UPF0073 (Hly-III) family.</text>
</comment>
<comment type="caution">
    <text evidence="9">The sequence shown here is derived from an EMBL/GenBank/DDBJ whole genome shotgun (WGS) entry which is preliminary data.</text>
</comment>
<comment type="subcellular location">
    <subcellularLocation>
        <location evidence="1">Cell membrane</location>
        <topology evidence="1">Multi-pass membrane protein</topology>
    </subcellularLocation>
</comment>
<dbReference type="InterPro" id="IPR005744">
    <property type="entry name" value="Hy-lIII"/>
</dbReference>
<dbReference type="GO" id="GO:0046872">
    <property type="term" value="F:metal ion binding"/>
    <property type="evidence" value="ECO:0007669"/>
    <property type="project" value="UniProtKB-KW"/>
</dbReference>
<keyword evidence="7" id="KW-0479">Metal-binding</keyword>
<evidence type="ECO:0000313" key="9">
    <source>
        <dbReference type="EMBL" id="TFZ81925.1"/>
    </source>
</evidence>
<evidence type="ECO:0000256" key="8">
    <source>
        <dbReference type="SAM" id="Phobius"/>
    </source>
</evidence>
<keyword evidence="7" id="KW-0862">Zinc</keyword>
<gene>
    <name evidence="9" type="ORF">E4680_10700</name>
</gene>
<dbReference type="Proteomes" id="UP000297890">
    <property type="component" value="Unassembled WGS sequence"/>
</dbReference>
<evidence type="ECO:0000256" key="2">
    <source>
        <dbReference type="ARBA" id="ARBA00008488"/>
    </source>
</evidence>
<dbReference type="GO" id="GO:0005886">
    <property type="term" value="C:plasma membrane"/>
    <property type="evidence" value="ECO:0007669"/>
    <property type="project" value="UniProtKB-SubCell"/>
</dbReference>
<evidence type="ECO:0000256" key="5">
    <source>
        <dbReference type="ARBA" id="ARBA00022989"/>
    </source>
</evidence>
<dbReference type="AlphaFoldDB" id="A0A4Z0F836"/>
<keyword evidence="5 8" id="KW-1133">Transmembrane helix</keyword>
<feature type="transmembrane region" description="Helical" evidence="8">
    <location>
        <begin position="159"/>
        <end position="178"/>
    </location>
</feature>
<feature type="transmembrane region" description="Helical" evidence="8">
    <location>
        <begin position="78"/>
        <end position="100"/>
    </location>
</feature>
<dbReference type="Pfam" id="PF03006">
    <property type="entry name" value="HlyIII"/>
    <property type="match status" value="1"/>
</dbReference>
<dbReference type="NCBIfam" id="TIGR01065">
    <property type="entry name" value="hlyIII"/>
    <property type="match status" value="1"/>
</dbReference>
<keyword evidence="10" id="KW-1185">Reference proteome</keyword>
<feature type="transmembrane region" description="Helical" evidence="8">
    <location>
        <begin position="133"/>
        <end position="153"/>
    </location>
</feature>
<feature type="transmembrane region" description="Helical" evidence="8">
    <location>
        <begin position="190"/>
        <end position="209"/>
    </location>
</feature>
<dbReference type="GO" id="GO:0140911">
    <property type="term" value="F:pore-forming activity"/>
    <property type="evidence" value="ECO:0007669"/>
    <property type="project" value="InterPro"/>
</dbReference>
<feature type="binding site" evidence="7">
    <location>
        <position position="191"/>
    </location>
    <ligand>
        <name>Zn(2+)</name>
        <dbReference type="ChEBI" id="CHEBI:29105"/>
    </ligand>
</feature>
<evidence type="ECO:0000313" key="10">
    <source>
        <dbReference type="Proteomes" id="UP000297890"/>
    </source>
</evidence>
<dbReference type="EMBL" id="SRIO01000014">
    <property type="protein sequence ID" value="TFZ81925.1"/>
    <property type="molecule type" value="Genomic_DNA"/>
</dbReference>
<evidence type="ECO:0000256" key="3">
    <source>
        <dbReference type="ARBA" id="ARBA00022475"/>
    </source>
</evidence>
<dbReference type="RefSeq" id="WP_135282403.1">
    <property type="nucleotide sequence ID" value="NZ_SRIO01000014.1"/>
</dbReference>
<reference evidence="9 10" key="1">
    <citation type="journal article" date="2019" name="ISME J.">
        <title>Candidatus Macondimonas diazotrophica, a novel gammaproteobacterial genus dominating crude-oil-contaminated coastal sediments.</title>
        <authorList>
            <person name="Karthikeyan S."/>
            <person name="Konstantinidis K."/>
        </authorList>
    </citation>
    <scope>NUCLEOTIDE SEQUENCE [LARGE SCALE GENOMIC DNA]</scope>
    <source>
        <strain evidence="9 10">KTK01</strain>
    </source>
</reference>
<feature type="binding site" evidence="7">
    <location>
        <position position="65"/>
    </location>
    <ligand>
        <name>Zn(2+)</name>
        <dbReference type="ChEBI" id="CHEBI:29105"/>
    </ligand>
</feature>
<evidence type="ECO:0000256" key="7">
    <source>
        <dbReference type="PIRSR" id="PIRSR604254-1"/>
    </source>
</evidence>
<keyword evidence="4 8" id="KW-0812">Transmembrane</keyword>
<keyword evidence="3" id="KW-1003">Cell membrane</keyword>
<feature type="transmembrane region" description="Helical" evidence="8">
    <location>
        <begin position="106"/>
        <end position="126"/>
    </location>
</feature>
<dbReference type="PANTHER" id="PTHR20855:SF3">
    <property type="entry name" value="LD03007P"/>
    <property type="match status" value="1"/>
</dbReference>
<dbReference type="InterPro" id="IPR004254">
    <property type="entry name" value="AdipoR/HlyIII-related"/>
</dbReference>
<proteinExistence type="inferred from homology"/>
<protein>
    <submittedName>
        <fullName evidence="9">Hemolysin III family protein</fullName>
    </submittedName>
</protein>
<dbReference type="PANTHER" id="PTHR20855">
    <property type="entry name" value="ADIPOR/PROGESTIN RECEPTOR-RELATED"/>
    <property type="match status" value="1"/>
</dbReference>
<dbReference type="OrthoDB" id="9813689at2"/>
<evidence type="ECO:0000256" key="6">
    <source>
        <dbReference type="ARBA" id="ARBA00023136"/>
    </source>
</evidence>
<feature type="transmembrane region" description="Helical" evidence="8">
    <location>
        <begin position="45"/>
        <end position="66"/>
    </location>
</feature>
<evidence type="ECO:0000256" key="1">
    <source>
        <dbReference type="ARBA" id="ARBA00004651"/>
    </source>
</evidence>
<feature type="transmembrane region" description="Helical" evidence="8">
    <location>
        <begin position="12"/>
        <end position="33"/>
    </location>
</feature>
<name>A0A4Z0F836_9GAMM</name>
<keyword evidence="6 8" id="KW-0472">Membrane</keyword>
<accession>A0A4Z0F836</accession>
<sequence>MQLERSPSEEIASAITHGLGVLLAIAGGTSLIVLSANHAGALEVISAAVFTATLVVMYAASTLYHAVSRPRAKQRLKVFDHCAIFLLIAGTYTPFTIAVLKGALGWSLFGAVWGLAAVGIVLKWFFTGRMRLLSTLFYVLMGWMAIVAVVPISRVLDAAAFYWLIGGGVVYTVGTLFYHNQRIPYSHAIWHLFVLSGSACHFMAILNQFTLPARLVGDGGGFASPG</sequence>
<organism evidence="9 10">
    <name type="scientific">Candidatus Macondimonas diazotrophica</name>
    <dbReference type="NCBI Taxonomy" id="2305248"/>
    <lineage>
        <taxon>Bacteria</taxon>
        <taxon>Pseudomonadati</taxon>
        <taxon>Pseudomonadota</taxon>
        <taxon>Gammaproteobacteria</taxon>
        <taxon>Chromatiales</taxon>
        <taxon>Ectothiorhodospiraceae</taxon>
        <taxon>Candidatus Macondimonas</taxon>
    </lineage>
</organism>
<feature type="binding site" evidence="7">
    <location>
        <position position="187"/>
    </location>
    <ligand>
        <name>Zn(2+)</name>
        <dbReference type="ChEBI" id="CHEBI:29105"/>
    </ligand>
</feature>
<evidence type="ECO:0000256" key="4">
    <source>
        <dbReference type="ARBA" id="ARBA00022692"/>
    </source>
</evidence>